<evidence type="ECO:0000313" key="3">
    <source>
        <dbReference type="Proteomes" id="UP001595789"/>
    </source>
</evidence>
<evidence type="ECO:0000259" key="1">
    <source>
        <dbReference type="Pfam" id="PF02836"/>
    </source>
</evidence>
<accession>A0ABV8PF02</accession>
<dbReference type="RefSeq" id="WP_378986882.1">
    <property type="nucleotide sequence ID" value="NZ_JBHSBW010000013.1"/>
</dbReference>
<keyword evidence="3" id="KW-1185">Reference proteome</keyword>
<dbReference type="Pfam" id="PF02836">
    <property type="entry name" value="Glyco_hydro_2_C"/>
    <property type="match status" value="1"/>
</dbReference>
<gene>
    <name evidence="2" type="ORF">ACFOWA_16000</name>
</gene>
<dbReference type="SUPFAM" id="SSF51445">
    <property type="entry name" value="(Trans)glycosidases"/>
    <property type="match status" value="1"/>
</dbReference>
<dbReference type="Proteomes" id="UP001595789">
    <property type="component" value="Unassembled WGS sequence"/>
</dbReference>
<feature type="domain" description="Glycoside hydrolase family 2 catalytic" evidence="1">
    <location>
        <begin position="88"/>
        <end position="218"/>
    </location>
</feature>
<protein>
    <submittedName>
        <fullName evidence="2">Glycoside hydrolase family 2 TIM barrel-domain containing protein</fullName>
    </submittedName>
</protein>
<evidence type="ECO:0000313" key="2">
    <source>
        <dbReference type="EMBL" id="MFC4212698.1"/>
    </source>
</evidence>
<proteinExistence type="predicted"/>
<comment type="caution">
    <text evidence="2">The sequence shown here is derived from an EMBL/GenBank/DDBJ whole genome shotgun (WGS) entry which is preliminary data.</text>
</comment>
<dbReference type="Gene3D" id="3.20.20.80">
    <property type="entry name" value="Glycosidases"/>
    <property type="match status" value="1"/>
</dbReference>
<reference evidence="3" key="1">
    <citation type="journal article" date="2019" name="Int. J. Syst. Evol. Microbiol.">
        <title>The Global Catalogue of Microorganisms (GCM) 10K type strain sequencing project: providing services to taxonomists for standard genome sequencing and annotation.</title>
        <authorList>
            <consortium name="The Broad Institute Genomics Platform"/>
            <consortium name="The Broad Institute Genome Sequencing Center for Infectious Disease"/>
            <person name="Wu L."/>
            <person name="Ma J."/>
        </authorList>
    </citation>
    <scope>NUCLEOTIDE SEQUENCE [LARGE SCALE GENOMIC DNA]</scope>
    <source>
        <strain evidence="3">CCM 8691</strain>
    </source>
</reference>
<sequence length="244" mass="27876">MTTHPFLKLYLLILCAAIYSCTPKKNIKGDKKIIVQEINGKYSILKNGKIFTIKGASGYINLDELKRCGGNTIRIWDTTNVDKILKDANKNGISVIVGISIPESQYLSYYNNTSKVSTDFKKIKKLINRLKSNPAILMWCVGNELVFPNKPSYYNFYKEFNNIVDMIHEDDPDHPVTTTMVNFQKNDLVNLKIRTNIDVISFNIFSRITELKDDLKNFSWFWDGAYLITEWGIDGPWQGAPGTA</sequence>
<dbReference type="InterPro" id="IPR017853">
    <property type="entry name" value="GH"/>
</dbReference>
<dbReference type="EMBL" id="JBHSBW010000013">
    <property type="protein sequence ID" value="MFC4212698.1"/>
    <property type="molecule type" value="Genomic_DNA"/>
</dbReference>
<dbReference type="InterPro" id="IPR006103">
    <property type="entry name" value="Glyco_hydro_2_cat"/>
</dbReference>
<keyword evidence="2" id="KW-0378">Hydrolase</keyword>
<organism evidence="2 3">
    <name type="scientific">Pedobacter lithocola</name>
    <dbReference type="NCBI Taxonomy" id="1908239"/>
    <lineage>
        <taxon>Bacteria</taxon>
        <taxon>Pseudomonadati</taxon>
        <taxon>Bacteroidota</taxon>
        <taxon>Sphingobacteriia</taxon>
        <taxon>Sphingobacteriales</taxon>
        <taxon>Sphingobacteriaceae</taxon>
        <taxon>Pedobacter</taxon>
    </lineage>
</organism>
<dbReference type="GO" id="GO:0016787">
    <property type="term" value="F:hydrolase activity"/>
    <property type="evidence" value="ECO:0007669"/>
    <property type="project" value="UniProtKB-KW"/>
</dbReference>
<name>A0ABV8PF02_9SPHI</name>